<comment type="caution">
    <text evidence="1">The sequence shown here is derived from an EMBL/GenBank/DDBJ whole genome shotgun (WGS) entry which is preliminary data.</text>
</comment>
<dbReference type="RefSeq" id="WP_377380409.1">
    <property type="nucleotide sequence ID" value="NZ_JBHSSW010000028.1"/>
</dbReference>
<evidence type="ECO:0000313" key="2">
    <source>
        <dbReference type="Proteomes" id="UP001596303"/>
    </source>
</evidence>
<sequence length="181" mass="20865">MPDSTPIPKSEIWIEGTRYCLAHLDDAVLVVETKLRPAGTKVLIQFSNHCYTEAFVEGVHRESACVMDNKAKRAFCPERYDLSKKIPQMIAALCDAKVFLTPEQNFFQLSSRIDGVDGEYRMFFRVRKARHGDCELRIFVESAYSPDPRTIVPTYRMQKVRFKLVIDKAIEGKKLSFNPKR</sequence>
<organism evidence="1 2">
    <name type="scientific">Ponticaulis profundi</name>
    <dbReference type="NCBI Taxonomy" id="2665222"/>
    <lineage>
        <taxon>Bacteria</taxon>
        <taxon>Pseudomonadati</taxon>
        <taxon>Pseudomonadota</taxon>
        <taxon>Alphaproteobacteria</taxon>
        <taxon>Hyphomonadales</taxon>
        <taxon>Hyphomonadaceae</taxon>
        <taxon>Ponticaulis</taxon>
    </lineage>
</organism>
<keyword evidence="2" id="KW-1185">Reference proteome</keyword>
<evidence type="ECO:0000313" key="1">
    <source>
        <dbReference type="EMBL" id="MFC6199393.1"/>
    </source>
</evidence>
<protein>
    <submittedName>
        <fullName evidence="1">Uncharacterized protein</fullName>
    </submittedName>
</protein>
<reference evidence="2" key="1">
    <citation type="journal article" date="2019" name="Int. J. Syst. Evol. Microbiol.">
        <title>The Global Catalogue of Microorganisms (GCM) 10K type strain sequencing project: providing services to taxonomists for standard genome sequencing and annotation.</title>
        <authorList>
            <consortium name="The Broad Institute Genomics Platform"/>
            <consortium name="The Broad Institute Genome Sequencing Center for Infectious Disease"/>
            <person name="Wu L."/>
            <person name="Ma J."/>
        </authorList>
    </citation>
    <scope>NUCLEOTIDE SEQUENCE [LARGE SCALE GENOMIC DNA]</scope>
    <source>
        <strain evidence="2">CGMCC-1.15741</strain>
    </source>
</reference>
<name>A0ABW1SCX1_9PROT</name>
<proteinExistence type="predicted"/>
<gene>
    <name evidence="1" type="ORF">ACFQDM_15005</name>
</gene>
<accession>A0ABW1SCX1</accession>
<dbReference type="Proteomes" id="UP001596303">
    <property type="component" value="Unassembled WGS sequence"/>
</dbReference>
<dbReference type="EMBL" id="JBHSSW010000028">
    <property type="protein sequence ID" value="MFC6199393.1"/>
    <property type="molecule type" value="Genomic_DNA"/>
</dbReference>